<comment type="caution">
    <text evidence="1">The sequence shown here is derived from an EMBL/GenBank/DDBJ whole genome shotgun (WGS) entry which is preliminary data.</text>
</comment>
<organism evidence="1 2">
    <name type="scientific">Artomyces pyxidatus</name>
    <dbReference type="NCBI Taxonomy" id="48021"/>
    <lineage>
        <taxon>Eukaryota</taxon>
        <taxon>Fungi</taxon>
        <taxon>Dikarya</taxon>
        <taxon>Basidiomycota</taxon>
        <taxon>Agaricomycotina</taxon>
        <taxon>Agaricomycetes</taxon>
        <taxon>Russulales</taxon>
        <taxon>Auriscalpiaceae</taxon>
        <taxon>Artomyces</taxon>
    </lineage>
</organism>
<evidence type="ECO:0000313" key="2">
    <source>
        <dbReference type="Proteomes" id="UP000814140"/>
    </source>
</evidence>
<gene>
    <name evidence="1" type="ORF">BV25DRAFT_1824134</name>
</gene>
<accession>A0ACB8T4G8</accession>
<proteinExistence type="predicted"/>
<evidence type="ECO:0000313" key="1">
    <source>
        <dbReference type="EMBL" id="KAI0063584.1"/>
    </source>
</evidence>
<dbReference type="Proteomes" id="UP000814140">
    <property type="component" value="Unassembled WGS sequence"/>
</dbReference>
<sequence length="562" mass="63130">MGFHSLVTHYALAYPGSFAIGTILFAYVLYRFVAEPDPLLLLPCPTDAQFIGGHVPAVLDPGRSHRMQAKWVKQYGRNIRIQGLHPWESRLLPLDPVSLAHIFKNYDIYEKSWQSRRLISSLIGCGMLAAEGDMYSRHRHVATPSFSWRNLRALVPLVFNKGEELKDKWKEMMEQQMAETGGKSGMSLKLDVCHWIGRATFDVVGLAAFDYQFNAIQKENNELFCAYKDMFETAVSQSGSFSSVFSIYFPLLDRIFPSAGSRAIFRGQKTISRVASKLVQSKKALIIGGEEADKLHGGKDLLSHMLRSNLATDLPESERLSDDDILNNINTFMFAGTDTISLALTWTLLLLARHPDIQSRLRAELCAAPPPDRTSDESVLAHYNELASLPFLNNVCRESLRLVPPIHSSLRVAAKDDVIPTSTPVVGTDGIARDSFHIRKGTFVYLPMEGMNLDKEFWGDNAWKFIPDRWDHLPESITAVPGSFSSLLTFSAGPRACVGQRFSLIEMKTFLHTLLTNFIFTEADEKVVKANVIMTRPYVYHKFKEGSQCPLIVTRYVPGESD</sequence>
<name>A0ACB8T4G8_9AGAM</name>
<reference evidence="1" key="2">
    <citation type="journal article" date="2022" name="New Phytol.">
        <title>Evolutionary transition to the ectomycorrhizal habit in the genomes of a hyperdiverse lineage of mushroom-forming fungi.</title>
        <authorList>
            <person name="Looney B."/>
            <person name="Miyauchi S."/>
            <person name="Morin E."/>
            <person name="Drula E."/>
            <person name="Courty P.E."/>
            <person name="Kohler A."/>
            <person name="Kuo A."/>
            <person name="LaButti K."/>
            <person name="Pangilinan J."/>
            <person name="Lipzen A."/>
            <person name="Riley R."/>
            <person name="Andreopoulos W."/>
            <person name="He G."/>
            <person name="Johnson J."/>
            <person name="Nolan M."/>
            <person name="Tritt A."/>
            <person name="Barry K.W."/>
            <person name="Grigoriev I.V."/>
            <person name="Nagy L.G."/>
            <person name="Hibbett D."/>
            <person name="Henrissat B."/>
            <person name="Matheny P.B."/>
            <person name="Labbe J."/>
            <person name="Martin F.M."/>
        </authorList>
    </citation>
    <scope>NUCLEOTIDE SEQUENCE</scope>
    <source>
        <strain evidence="1">HHB10654</strain>
    </source>
</reference>
<dbReference type="EMBL" id="MU277202">
    <property type="protein sequence ID" value="KAI0063584.1"/>
    <property type="molecule type" value="Genomic_DNA"/>
</dbReference>
<keyword evidence="2" id="KW-1185">Reference proteome</keyword>
<reference evidence="1" key="1">
    <citation type="submission" date="2021-03" db="EMBL/GenBank/DDBJ databases">
        <authorList>
            <consortium name="DOE Joint Genome Institute"/>
            <person name="Ahrendt S."/>
            <person name="Looney B.P."/>
            <person name="Miyauchi S."/>
            <person name="Morin E."/>
            <person name="Drula E."/>
            <person name="Courty P.E."/>
            <person name="Chicoki N."/>
            <person name="Fauchery L."/>
            <person name="Kohler A."/>
            <person name="Kuo A."/>
            <person name="Labutti K."/>
            <person name="Pangilinan J."/>
            <person name="Lipzen A."/>
            <person name="Riley R."/>
            <person name="Andreopoulos W."/>
            <person name="He G."/>
            <person name="Johnson J."/>
            <person name="Barry K.W."/>
            <person name="Grigoriev I.V."/>
            <person name="Nagy L."/>
            <person name="Hibbett D."/>
            <person name="Henrissat B."/>
            <person name="Matheny P.B."/>
            <person name="Labbe J."/>
            <person name="Martin F."/>
        </authorList>
    </citation>
    <scope>NUCLEOTIDE SEQUENCE</scope>
    <source>
        <strain evidence="1">HHB10654</strain>
    </source>
</reference>
<protein>
    <submittedName>
        <fullName evidence="1">Cytochrome P450</fullName>
    </submittedName>
</protein>